<proteinExistence type="predicted"/>
<dbReference type="Proteomes" id="UP001373714">
    <property type="component" value="Unassembled WGS sequence"/>
</dbReference>
<protein>
    <submittedName>
        <fullName evidence="2">Uncharacterized protein</fullName>
    </submittedName>
</protein>
<comment type="caution">
    <text evidence="2">The sequence shown here is derived from an EMBL/GenBank/DDBJ whole genome shotgun (WGS) entry which is preliminary data.</text>
</comment>
<dbReference type="AlphaFoldDB" id="A0AAV9V2N7"/>
<evidence type="ECO:0000313" key="3">
    <source>
        <dbReference type="Proteomes" id="UP001373714"/>
    </source>
</evidence>
<keyword evidence="3" id="KW-1185">Reference proteome</keyword>
<accession>A0AAV9V2N7</accession>
<gene>
    <name evidence="2" type="ORF">TWF730_008453</name>
</gene>
<feature type="region of interest" description="Disordered" evidence="1">
    <location>
        <begin position="30"/>
        <end position="75"/>
    </location>
</feature>
<dbReference type="EMBL" id="JAVHNS010000005">
    <property type="protein sequence ID" value="KAK6354033.1"/>
    <property type="molecule type" value="Genomic_DNA"/>
</dbReference>
<sequence>MPHQITIPGSNKQGSRPRKVFSAIKSLFRPTRDRVRGGPSEELRASKDDFPDATIVDMEAGRNSPTSIRKQPSPPICYRKMGLNSGDMTVDIETPKMSNPELPKADPLLVPPIPAIQSSVARVPATPPQLSEPPSKPSSLMRLAGAKRDSDLIAPPFNLWGEIVKAITDLGVTSDIVSPKPLINYIDLPGREELWYQDSAVELFKSEIIPYKLAITYITNASKYVMKPHSSTKKKSAWMELGGFDFRLNSVDRCLQNLIGDITACKNKCMNTTAERRMALNASDLIEVLWQLKRLIANLRETIILVRFLAKAITALDSMSEPESKSGNLRVLMDNGVTSQF</sequence>
<reference evidence="2 3" key="1">
    <citation type="submission" date="2019-10" db="EMBL/GenBank/DDBJ databases">
        <authorList>
            <person name="Palmer J.M."/>
        </authorList>
    </citation>
    <scope>NUCLEOTIDE SEQUENCE [LARGE SCALE GENOMIC DNA]</scope>
    <source>
        <strain evidence="2 3">TWF730</strain>
    </source>
</reference>
<evidence type="ECO:0000313" key="2">
    <source>
        <dbReference type="EMBL" id="KAK6354033.1"/>
    </source>
</evidence>
<name>A0AAV9V2N7_9PEZI</name>
<organism evidence="2 3">
    <name type="scientific">Orbilia blumenaviensis</name>
    <dbReference type="NCBI Taxonomy" id="1796055"/>
    <lineage>
        <taxon>Eukaryota</taxon>
        <taxon>Fungi</taxon>
        <taxon>Dikarya</taxon>
        <taxon>Ascomycota</taxon>
        <taxon>Pezizomycotina</taxon>
        <taxon>Orbiliomycetes</taxon>
        <taxon>Orbiliales</taxon>
        <taxon>Orbiliaceae</taxon>
        <taxon>Orbilia</taxon>
    </lineage>
</organism>
<feature type="compositionally biased region" description="Basic and acidic residues" evidence="1">
    <location>
        <begin position="30"/>
        <end position="50"/>
    </location>
</feature>
<evidence type="ECO:0000256" key="1">
    <source>
        <dbReference type="SAM" id="MobiDB-lite"/>
    </source>
</evidence>